<feature type="region of interest" description="Disordered" evidence="2">
    <location>
        <begin position="205"/>
        <end position="231"/>
    </location>
</feature>
<accession>A0A4D9CUG3</accession>
<dbReference type="Gene3D" id="3.40.50.300">
    <property type="entry name" value="P-loop containing nucleotide triphosphate hydrolases"/>
    <property type="match status" value="1"/>
</dbReference>
<dbReference type="PROSITE" id="PS51421">
    <property type="entry name" value="RAS"/>
    <property type="match status" value="1"/>
</dbReference>
<evidence type="ECO:0000313" key="4">
    <source>
        <dbReference type="Proteomes" id="UP000355283"/>
    </source>
</evidence>
<dbReference type="InterPro" id="IPR027417">
    <property type="entry name" value="P-loop_NTPase"/>
</dbReference>
<comment type="similarity">
    <text evidence="1">Belongs to the small GTPase superfamily. Rab family.</text>
</comment>
<organism evidence="3 4">
    <name type="scientific">Nannochloropsis salina CCMP1776</name>
    <dbReference type="NCBI Taxonomy" id="1027361"/>
    <lineage>
        <taxon>Eukaryota</taxon>
        <taxon>Sar</taxon>
        <taxon>Stramenopiles</taxon>
        <taxon>Ochrophyta</taxon>
        <taxon>Eustigmatophyceae</taxon>
        <taxon>Eustigmatales</taxon>
        <taxon>Monodopsidaceae</taxon>
        <taxon>Microchloropsis</taxon>
        <taxon>Microchloropsis salina</taxon>
    </lineage>
</organism>
<gene>
    <name evidence="3" type="ORF">NSK_006563</name>
</gene>
<protein>
    <submittedName>
        <fullName evidence="3">Uncharacterized protein</fullName>
    </submittedName>
</protein>
<dbReference type="NCBIfam" id="TIGR00231">
    <property type="entry name" value="small_GTP"/>
    <property type="match status" value="1"/>
</dbReference>
<proteinExistence type="inferred from homology"/>
<dbReference type="SMART" id="SM00175">
    <property type="entry name" value="RAB"/>
    <property type="match status" value="1"/>
</dbReference>
<keyword evidence="4" id="KW-1185">Reference proteome</keyword>
<dbReference type="SMART" id="SM00174">
    <property type="entry name" value="RHO"/>
    <property type="match status" value="1"/>
</dbReference>
<evidence type="ECO:0000256" key="1">
    <source>
        <dbReference type="ARBA" id="ARBA00006270"/>
    </source>
</evidence>
<dbReference type="PRINTS" id="PR00449">
    <property type="entry name" value="RASTRNSFRMNG"/>
</dbReference>
<dbReference type="Proteomes" id="UP000355283">
    <property type="component" value="Unassembled WGS sequence"/>
</dbReference>
<dbReference type="SMART" id="SM00173">
    <property type="entry name" value="RAS"/>
    <property type="match status" value="1"/>
</dbReference>
<dbReference type="CDD" id="cd00154">
    <property type="entry name" value="Rab"/>
    <property type="match status" value="1"/>
</dbReference>
<dbReference type="PROSITE" id="PS51419">
    <property type="entry name" value="RAB"/>
    <property type="match status" value="1"/>
</dbReference>
<evidence type="ECO:0000313" key="3">
    <source>
        <dbReference type="EMBL" id="TFJ82234.1"/>
    </source>
</evidence>
<evidence type="ECO:0000256" key="2">
    <source>
        <dbReference type="SAM" id="MobiDB-lite"/>
    </source>
</evidence>
<dbReference type="Pfam" id="PF00071">
    <property type="entry name" value="Ras"/>
    <property type="match status" value="1"/>
</dbReference>
<dbReference type="GO" id="GO:0003924">
    <property type="term" value="F:GTPase activity"/>
    <property type="evidence" value="ECO:0007669"/>
    <property type="project" value="InterPro"/>
</dbReference>
<dbReference type="OrthoDB" id="9989112at2759"/>
<name>A0A4D9CUG3_9STRA</name>
<dbReference type="InterPro" id="IPR050209">
    <property type="entry name" value="Rab_GTPases_membrane_traffic"/>
</dbReference>
<dbReference type="InterPro" id="IPR005225">
    <property type="entry name" value="Small_GTP-bd"/>
</dbReference>
<dbReference type="GO" id="GO:0005525">
    <property type="term" value="F:GTP binding"/>
    <property type="evidence" value="ECO:0007669"/>
    <property type="project" value="InterPro"/>
</dbReference>
<dbReference type="EMBL" id="SDOX01000119">
    <property type="protein sequence ID" value="TFJ82234.1"/>
    <property type="molecule type" value="Genomic_DNA"/>
</dbReference>
<dbReference type="SMART" id="SM00176">
    <property type="entry name" value="RAN"/>
    <property type="match status" value="1"/>
</dbReference>
<dbReference type="InterPro" id="IPR001806">
    <property type="entry name" value="Small_GTPase"/>
</dbReference>
<dbReference type="FunFam" id="3.40.50.300:FF:000808">
    <property type="entry name" value="Small GTP-binding protein, putative"/>
    <property type="match status" value="1"/>
</dbReference>
<dbReference type="PROSITE" id="PS51420">
    <property type="entry name" value="RHO"/>
    <property type="match status" value="1"/>
</dbReference>
<reference evidence="3 4" key="1">
    <citation type="submission" date="2019-01" db="EMBL/GenBank/DDBJ databases">
        <title>Nuclear Genome Assembly of the Microalgal Biofuel strain Nannochloropsis salina CCMP1776.</title>
        <authorList>
            <person name="Hovde B."/>
        </authorList>
    </citation>
    <scope>NUCLEOTIDE SEQUENCE [LARGE SCALE GENOMIC DNA]</scope>
    <source>
        <strain evidence="3 4">CCMP1776</strain>
    </source>
</reference>
<dbReference type="SUPFAM" id="SSF52540">
    <property type="entry name" value="P-loop containing nucleoside triphosphate hydrolases"/>
    <property type="match status" value="1"/>
</dbReference>
<comment type="caution">
    <text evidence="3">The sequence shown here is derived from an EMBL/GenBank/DDBJ whole genome shotgun (WGS) entry which is preliminary data.</text>
</comment>
<sequence>MPSLILKYIVIGNTNVGKSSLLLQYCEERFNETHRMTVGVEYGLKSATVRDQNIQIEIWDTAGQEAYMSLTNSYYRNADGCLIVFDLTQRESFEKVSKWAEHARQYSNNPHLVFTLVGNKADQAALRQVAREEAEAVAAHQGMEYREVTAKDHAAVQGLFQTTAERIFQAFETGAVLKGGMGGSDIVIDGAGKIRLRSFNSSLSSSAFGLSPGRSARSQEMAGNSGKGRCC</sequence>
<dbReference type="PANTHER" id="PTHR47979">
    <property type="entry name" value="DRAB11-RELATED"/>
    <property type="match status" value="1"/>
</dbReference>
<dbReference type="AlphaFoldDB" id="A0A4D9CUG3"/>